<sequence>MIVSAVANYYAILVVENFNKNRMQENMSAIHPDWLIPSDRFGWLAIFRNVVPLFLLLWFSPYIADWSPMAPLLIMPLIGLLIYRITLIMHDCVHYTLFKSRHLNKKVGLILGAVAGIDFQEFAHQHWIHHRTFGTSDDPQGFHYYNLGAMTPSKMRIHIIKPLLGFNLRDTFHESIGAPHNLFRLVRTGKIFIIAAVQILILLIVTGFGRHFILAFLPFVSAITFGLFFSQLRGIAEHGLVDVAQQSGHVRSHAVSWLDQILLHDVNFNFHREHHLFPQCPSVHLPVVHQALSTDDAPRLAASMFGTLHSIYSELGVKHE</sequence>
<gene>
    <name evidence="3" type="ORF">HYN46_09975</name>
</gene>
<feature type="transmembrane region" description="Helical" evidence="1">
    <location>
        <begin position="189"/>
        <end position="206"/>
    </location>
</feature>
<accession>A0A345P779</accession>
<dbReference type="Pfam" id="PF00487">
    <property type="entry name" value="FA_desaturase"/>
    <property type="match status" value="1"/>
</dbReference>
<dbReference type="InterPro" id="IPR005804">
    <property type="entry name" value="FA_desaturase_dom"/>
</dbReference>
<dbReference type="InterPro" id="IPR012171">
    <property type="entry name" value="Fatty_acid_desaturase"/>
</dbReference>
<name>A0A345P779_9GAMM</name>
<dbReference type="EMBL" id="CP031222">
    <property type="protein sequence ID" value="AXI03138.1"/>
    <property type="molecule type" value="Genomic_DNA"/>
</dbReference>
<dbReference type="PANTHER" id="PTHR19353:SF19">
    <property type="entry name" value="DELTA(5) FATTY ACID DESATURASE C-RELATED"/>
    <property type="match status" value="1"/>
</dbReference>
<dbReference type="GO" id="GO:0016717">
    <property type="term" value="F:oxidoreductase activity, acting on paired donors, with oxidation of a pair of donors resulting in the reduction of molecular oxygen to two molecules of water"/>
    <property type="evidence" value="ECO:0007669"/>
    <property type="project" value="TreeGrafter"/>
</dbReference>
<keyword evidence="1" id="KW-0812">Transmembrane</keyword>
<organism evidence="3 4">
    <name type="scientific">Aquirhabdus parva</name>
    <dbReference type="NCBI Taxonomy" id="2283318"/>
    <lineage>
        <taxon>Bacteria</taxon>
        <taxon>Pseudomonadati</taxon>
        <taxon>Pseudomonadota</taxon>
        <taxon>Gammaproteobacteria</taxon>
        <taxon>Moraxellales</taxon>
        <taxon>Moraxellaceae</taxon>
        <taxon>Aquirhabdus</taxon>
    </lineage>
</organism>
<proteinExistence type="predicted"/>
<evidence type="ECO:0000256" key="1">
    <source>
        <dbReference type="SAM" id="Phobius"/>
    </source>
</evidence>
<dbReference type="OrthoDB" id="9800167at2"/>
<keyword evidence="1" id="KW-0472">Membrane</keyword>
<evidence type="ECO:0000313" key="4">
    <source>
        <dbReference type="Proteomes" id="UP000253940"/>
    </source>
</evidence>
<dbReference type="KEGG" id="mbah:HYN46_09975"/>
<dbReference type="GO" id="GO:0016020">
    <property type="term" value="C:membrane"/>
    <property type="evidence" value="ECO:0007669"/>
    <property type="project" value="TreeGrafter"/>
</dbReference>
<feature type="domain" description="Fatty acid desaturase" evidence="2">
    <location>
        <begin position="70"/>
        <end position="295"/>
    </location>
</feature>
<reference evidence="3 4" key="1">
    <citation type="submission" date="2018-07" db="EMBL/GenBank/DDBJ databases">
        <title>Genome sequencing of Moraxellaceae gen. HYN0046.</title>
        <authorList>
            <person name="Kim M."/>
            <person name="Yi H."/>
        </authorList>
    </citation>
    <scope>NUCLEOTIDE SEQUENCE [LARGE SCALE GENOMIC DNA]</scope>
    <source>
        <strain evidence="3 4">HYN0046</strain>
    </source>
</reference>
<feature type="transmembrane region" description="Helical" evidence="1">
    <location>
        <begin position="212"/>
        <end position="230"/>
    </location>
</feature>
<feature type="transmembrane region" description="Helical" evidence="1">
    <location>
        <begin position="72"/>
        <end position="97"/>
    </location>
</feature>
<dbReference type="PANTHER" id="PTHR19353">
    <property type="entry name" value="FATTY ACID DESATURASE 2"/>
    <property type="match status" value="1"/>
</dbReference>
<dbReference type="Proteomes" id="UP000253940">
    <property type="component" value="Chromosome"/>
</dbReference>
<feature type="transmembrane region" description="Helical" evidence="1">
    <location>
        <begin position="41"/>
        <end position="60"/>
    </location>
</feature>
<evidence type="ECO:0000313" key="3">
    <source>
        <dbReference type="EMBL" id="AXI03138.1"/>
    </source>
</evidence>
<dbReference type="GO" id="GO:0008610">
    <property type="term" value="P:lipid biosynthetic process"/>
    <property type="evidence" value="ECO:0007669"/>
    <property type="project" value="UniProtKB-ARBA"/>
</dbReference>
<evidence type="ECO:0000259" key="2">
    <source>
        <dbReference type="Pfam" id="PF00487"/>
    </source>
</evidence>
<keyword evidence="4" id="KW-1185">Reference proteome</keyword>
<dbReference type="AlphaFoldDB" id="A0A345P779"/>
<keyword evidence="1" id="KW-1133">Transmembrane helix</keyword>
<protein>
    <recommendedName>
        <fullName evidence="2">Fatty acid desaturase domain-containing protein</fullName>
    </recommendedName>
</protein>